<sequence>MRQYIHHVQTWLERVKPFVDEEALERLKMELERGDVARRFVKAKDRVM</sequence>
<protein>
    <submittedName>
        <fullName evidence="1">Superoxide dismutase (Fe)</fullName>
    </submittedName>
</protein>
<evidence type="ECO:0000313" key="1">
    <source>
        <dbReference type="EMBL" id="OAO78521.1"/>
    </source>
</evidence>
<dbReference type="Proteomes" id="UP000078336">
    <property type="component" value="Unassembled WGS sequence"/>
</dbReference>
<dbReference type="RefSeq" id="WP_004889746.1">
    <property type="nucleotide sequence ID" value="NZ_CP021838.1"/>
</dbReference>
<organism evidence="1 2">
    <name type="scientific">Anoxybacillus flavithermus</name>
    <dbReference type="NCBI Taxonomy" id="33934"/>
    <lineage>
        <taxon>Bacteria</taxon>
        <taxon>Bacillati</taxon>
        <taxon>Bacillota</taxon>
        <taxon>Bacilli</taxon>
        <taxon>Bacillales</taxon>
        <taxon>Anoxybacillaceae</taxon>
        <taxon>Anoxybacillus</taxon>
    </lineage>
</organism>
<name>A0A178TQ93_9BACL</name>
<proteinExistence type="predicted"/>
<dbReference type="EMBL" id="LUCQ01000105">
    <property type="protein sequence ID" value="OAO78521.1"/>
    <property type="molecule type" value="Genomic_DNA"/>
</dbReference>
<dbReference type="AlphaFoldDB" id="A0A178TQ93"/>
<gene>
    <name evidence="1" type="ORF">TAF16_1788</name>
</gene>
<keyword evidence="2" id="KW-1185">Reference proteome</keyword>
<evidence type="ECO:0000313" key="2">
    <source>
        <dbReference type="Proteomes" id="UP000078336"/>
    </source>
</evidence>
<comment type="caution">
    <text evidence="1">The sequence shown here is derived from an EMBL/GenBank/DDBJ whole genome shotgun (WGS) entry which is preliminary data.</text>
</comment>
<accession>A0A178TQ93</accession>
<reference evidence="1 2" key="1">
    <citation type="submission" date="2016-03" db="EMBL/GenBank/DDBJ databases">
        <title>Spore heat resistance.</title>
        <authorList>
            <person name="Boekhorst J."/>
            <person name="Berendsen E.M."/>
            <person name="Wells-Bennik M.H."/>
            <person name="Kuipers O.P."/>
        </authorList>
    </citation>
    <scope>NUCLEOTIDE SEQUENCE [LARGE SCALE GENOMIC DNA]</scope>
    <source>
        <strain evidence="1 2">AF16</strain>
    </source>
</reference>
<dbReference type="PATRIC" id="fig|33934.6.peg.1302"/>